<feature type="domain" description="Nitroreductase" evidence="2">
    <location>
        <begin position="180"/>
        <end position="368"/>
    </location>
</feature>
<evidence type="ECO:0000256" key="1">
    <source>
        <dbReference type="SAM" id="MobiDB-lite"/>
    </source>
</evidence>
<evidence type="ECO:0000259" key="2">
    <source>
        <dbReference type="Pfam" id="PF00881"/>
    </source>
</evidence>
<name>A0ABS8AZZ6_9ACTN</name>
<dbReference type="SUPFAM" id="SSF55469">
    <property type="entry name" value="FMN-dependent nitroreductase-like"/>
    <property type="match status" value="1"/>
</dbReference>
<gene>
    <name evidence="3" type="ORF">LG632_00755</name>
</gene>
<keyword evidence="4" id="KW-1185">Reference proteome</keyword>
<dbReference type="EMBL" id="JAJAUY010000002">
    <property type="protein sequence ID" value="MCB5177926.1"/>
    <property type="molecule type" value="Genomic_DNA"/>
</dbReference>
<sequence>MRIRRCAVLFLEPREDVAFDMESLLTGGAGLSRTRRWLALAAHLDAEVEVDAQQRELLGRLSPGEWLDAASLDPGDAALVAELADSGLVIADDGRHDAHRERDNALRAAHWWPPAAMAHRLARWQGMDSVTSMEANELTTAADLRRKLGPPPTHAPERGGAPDRVPLPRIEGNAFDALLARRATCRNFDGTRPLPLATCAHMLQRVFAAQALVRVDEDTVFLKKHTPSGGGLHPTEAYLIVQNVDGLAPGLYHYHAVDHALEPLPAPDEPLEQFARRALAGQHWFSNAPVLAVLAPRYARSFWKYRQHAKAYRALVLDSGHLSQTLYLSATELGLGAFVTSAVNEVDIERGFGLDPLAEGPLAVCGFGLRAPAMNTSEFDPAEEVWLRAPDPADGEAAAAP</sequence>
<accession>A0ABS8AZZ6</accession>
<feature type="region of interest" description="Disordered" evidence="1">
    <location>
        <begin position="144"/>
        <end position="167"/>
    </location>
</feature>
<dbReference type="InterPro" id="IPR030965">
    <property type="entry name" value="SagB-rel_DH_2"/>
</dbReference>
<protein>
    <submittedName>
        <fullName evidence="3">Peptide maturation dehydrogenase</fullName>
    </submittedName>
</protein>
<reference evidence="3 4" key="1">
    <citation type="submission" date="2021-10" db="EMBL/GenBank/DDBJ databases">
        <title>Streptomyces sp. strain SMC 277, a novel streptomycete isolated from soil.</title>
        <authorList>
            <person name="Chanama M."/>
        </authorList>
    </citation>
    <scope>NUCLEOTIDE SEQUENCE [LARGE SCALE GENOMIC DNA]</scope>
    <source>
        <strain evidence="3 4">SMC 277</strain>
    </source>
</reference>
<dbReference type="NCBIfam" id="TIGR03605">
    <property type="entry name" value="antibiot_sagB"/>
    <property type="match status" value="1"/>
</dbReference>
<evidence type="ECO:0000313" key="4">
    <source>
        <dbReference type="Proteomes" id="UP001199054"/>
    </source>
</evidence>
<dbReference type="InterPro" id="IPR000415">
    <property type="entry name" value="Nitroreductase-like"/>
</dbReference>
<dbReference type="Proteomes" id="UP001199054">
    <property type="component" value="Unassembled WGS sequence"/>
</dbReference>
<dbReference type="RefSeq" id="WP_226724330.1">
    <property type="nucleotide sequence ID" value="NZ_JAJAUY010000002.1"/>
</dbReference>
<organism evidence="3 4">
    <name type="scientific">Streptomyces antimicrobicus</name>
    <dbReference type="NCBI Taxonomy" id="2883108"/>
    <lineage>
        <taxon>Bacteria</taxon>
        <taxon>Bacillati</taxon>
        <taxon>Actinomycetota</taxon>
        <taxon>Actinomycetes</taxon>
        <taxon>Kitasatosporales</taxon>
        <taxon>Streptomycetaceae</taxon>
        <taxon>Streptomyces</taxon>
    </lineage>
</organism>
<dbReference type="Gene3D" id="3.40.109.10">
    <property type="entry name" value="NADH Oxidase"/>
    <property type="match status" value="1"/>
</dbReference>
<dbReference type="PANTHER" id="PTHR43745">
    <property type="entry name" value="NITROREDUCTASE MJ1384-RELATED"/>
    <property type="match status" value="1"/>
</dbReference>
<dbReference type="Pfam" id="PF00881">
    <property type="entry name" value="Nitroreductase"/>
    <property type="match status" value="1"/>
</dbReference>
<dbReference type="NCBIfam" id="TIGR04511">
    <property type="entry name" value="SagB_rel_DH_2"/>
    <property type="match status" value="1"/>
</dbReference>
<dbReference type="PANTHER" id="PTHR43745:SF2">
    <property type="entry name" value="NITROREDUCTASE MJ1384-RELATED"/>
    <property type="match status" value="1"/>
</dbReference>
<proteinExistence type="predicted"/>
<dbReference type="CDD" id="cd02142">
    <property type="entry name" value="McbC_SagB-like_oxidoreductase"/>
    <property type="match status" value="1"/>
</dbReference>
<dbReference type="InterPro" id="IPR052544">
    <property type="entry name" value="Bacteriocin_Proc_Enz"/>
</dbReference>
<dbReference type="InterPro" id="IPR029479">
    <property type="entry name" value="Nitroreductase"/>
</dbReference>
<dbReference type="InterPro" id="IPR020051">
    <property type="entry name" value="SagB-type_dehydrogenase"/>
</dbReference>
<evidence type="ECO:0000313" key="3">
    <source>
        <dbReference type="EMBL" id="MCB5177926.1"/>
    </source>
</evidence>
<comment type="caution">
    <text evidence="3">The sequence shown here is derived from an EMBL/GenBank/DDBJ whole genome shotgun (WGS) entry which is preliminary data.</text>
</comment>